<keyword evidence="8 10" id="KW-0413">Isomerase</keyword>
<dbReference type="EC" id="5.1.3.2" evidence="5 10"/>
<evidence type="ECO:0000256" key="2">
    <source>
        <dbReference type="ARBA" id="ARBA00001911"/>
    </source>
</evidence>
<organism evidence="12 13">
    <name type="scientific">Tectimicrobiota bacterium</name>
    <dbReference type="NCBI Taxonomy" id="2528274"/>
    <lineage>
        <taxon>Bacteria</taxon>
        <taxon>Pseudomonadati</taxon>
        <taxon>Nitrospinota/Tectimicrobiota group</taxon>
        <taxon>Candidatus Tectimicrobiota</taxon>
    </lineage>
</organism>
<evidence type="ECO:0000256" key="1">
    <source>
        <dbReference type="ARBA" id="ARBA00000083"/>
    </source>
</evidence>
<gene>
    <name evidence="12" type="primary">galE</name>
    <name evidence="12" type="ORF">HYY65_02300</name>
</gene>
<dbReference type="Gene3D" id="3.90.25.10">
    <property type="entry name" value="UDP-galactose 4-epimerase, domain 1"/>
    <property type="match status" value="1"/>
</dbReference>
<dbReference type="PANTHER" id="PTHR43725:SF53">
    <property type="entry name" value="UDP-ARABINOSE 4-EPIMERASE 1"/>
    <property type="match status" value="1"/>
</dbReference>
<protein>
    <recommendedName>
        <fullName evidence="6 10">UDP-glucose 4-epimerase</fullName>
        <ecNumber evidence="5 10">5.1.3.2</ecNumber>
    </recommendedName>
</protein>
<name>A0A932GMV1_UNCTE</name>
<evidence type="ECO:0000256" key="3">
    <source>
        <dbReference type="ARBA" id="ARBA00004947"/>
    </source>
</evidence>
<dbReference type="PANTHER" id="PTHR43725">
    <property type="entry name" value="UDP-GLUCOSE 4-EPIMERASE"/>
    <property type="match status" value="1"/>
</dbReference>
<comment type="caution">
    <text evidence="12">The sequence shown here is derived from an EMBL/GenBank/DDBJ whole genome shotgun (WGS) entry which is preliminary data.</text>
</comment>
<evidence type="ECO:0000256" key="8">
    <source>
        <dbReference type="ARBA" id="ARBA00023235"/>
    </source>
</evidence>
<dbReference type="AlphaFoldDB" id="A0A932GMV1"/>
<dbReference type="Gene3D" id="3.40.50.720">
    <property type="entry name" value="NAD(P)-binding Rossmann-like Domain"/>
    <property type="match status" value="1"/>
</dbReference>
<evidence type="ECO:0000313" key="13">
    <source>
        <dbReference type="Proteomes" id="UP000741360"/>
    </source>
</evidence>
<dbReference type="Proteomes" id="UP000741360">
    <property type="component" value="Unassembled WGS sequence"/>
</dbReference>
<dbReference type="GO" id="GO:0003978">
    <property type="term" value="F:UDP-glucose 4-epimerase activity"/>
    <property type="evidence" value="ECO:0007669"/>
    <property type="project" value="UniProtKB-UniRule"/>
</dbReference>
<comment type="subunit">
    <text evidence="10">Homodimer.</text>
</comment>
<comment type="pathway">
    <text evidence="3 10">Carbohydrate metabolism; galactose metabolism.</text>
</comment>
<evidence type="ECO:0000256" key="9">
    <source>
        <dbReference type="ARBA" id="ARBA00023277"/>
    </source>
</evidence>
<dbReference type="InterPro" id="IPR001509">
    <property type="entry name" value="Epimerase_deHydtase"/>
</dbReference>
<evidence type="ECO:0000256" key="10">
    <source>
        <dbReference type="RuleBase" id="RU366046"/>
    </source>
</evidence>
<evidence type="ECO:0000256" key="4">
    <source>
        <dbReference type="ARBA" id="ARBA00007637"/>
    </source>
</evidence>
<dbReference type="GO" id="GO:0033499">
    <property type="term" value="P:galactose catabolic process via UDP-galactose, Leloir pathway"/>
    <property type="evidence" value="ECO:0007669"/>
    <property type="project" value="TreeGrafter"/>
</dbReference>
<feature type="domain" description="NAD-dependent epimerase/dehydratase" evidence="11">
    <location>
        <begin position="19"/>
        <end position="267"/>
    </location>
</feature>
<evidence type="ECO:0000256" key="6">
    <source>
        <dbReference type="ARBA" id="ARBA00018569"/>
    </source>
</evidence>
<sequence length="356" mass="38846">MRGARRDVPAPSARKDRFILVTGGSGYVGSHAAKALARAGFHPIILDNLSTGHVELARWGTFEKGDVGDDLRVKTLFARYPISAVMHFAAHAYVGESMGDPGRYYLNNVGKSLVLLEAMRASGVKLFIFSSSCAVYGTPLSLPLKEDHPKNPLSPYGKSKQMVEEILEDYCRAYGFRAVCLRYFNASGADPEGETGELHDPETHLIPLALRAGMREGEALRVFGSDYPTADGTCIRDYVHVSDVAAAHMLALDYLEKGGESGVFNLGNGNGFSVRQVIQVAERVRGEKIRLASAGRRPGDPPVLISDSTKARRVLGWEPAIPDLETIIASAWTWEQKWRTLRAVPADTKPKPVRPG</sequence>
<evidence type="ECO:0000313" key="12">
    <source>
        <dbReference type="EMBL" id="MBI3013904.1"/>
    </source>
</evidence>
<accession>A0A932GMV1</accession>
<reference evidence="12" key="1">
    <citation type="submission" date="2020-07" db="EMBL/GenBank/DDBJ databases">
        <title>Huge and variable diversity of episymbiotic CPR bacteria and DPANN archaea in groundwater ecosystems.</title>
        <authorList>
            <person name="He C.Y."/>
            <person name="Keren R."/>
            <person name="Whittaker M."/>
            <person name="Farag I.F."/>
            <person name="Doudna J."/>
            <person name="Cate J.H.D."/>
            <person name="Banfield J.F."/>
        </authorList>
    </citation>
    <scope>NUCLEOTIDE SEQUENCE</scope>
    <source>
        <strain evidence="12">NC_groundwater_717_Ag_S-0.2um_59_8</strain>
    </source>
</reference>
<dbReference type="NCBIfam" id="TIGR01179">
    <property type="entry name" value="galE"/>
    <property type="match status" value="1"/>
</dbReference>
<dbReference type="InterPro" id="IPR005886">
    <property type="entry name" value="UDP_G4E"/>
</dbReference>
<comment type="similarity">
    <text evidence="4 10">Belongs to the NAD(P)-dependent epimerase/dehydratase family.</text>
</comment>
<dbReference type="Pfam" id="PF01370">
    <property type="entry name" value="Epimerase"/>
    <property type="match status" value="1"/>
</dbReference>
<evidence type="ECO:0000256" key="7">
    <source>
        <dbReference type="ARBA" id="ARBA00023027"/>
    </source>
</evidence>
<proteinExistence type="inferred from homology"/>
<dbReference type="SUPFAM" id="SSF51735">
    <property type="entry name" value="NAD(P)-binding Rossmann-fold domains"/>
    <property type="match status" value="1"/>
</dbReference>
<keyword evidence="7 10" id="KW-0520">NAD</keyword>
<dbReference type="CDD" id="cd05247">
    <property type="entry name" value="UDP_G4E_1_SDR_e"/>
    <property type="match status" value="1"/>
</dbReference>
<evidence type="ECO:0000256" key="5">
    <source>
        <dbReference type="ARBA" id="ARBA00013189"/>
    </source>
</evidence>
<evidence type="ECO:0000259" key="11">
    <source>
        <dbReference type="Pfam" id="PF01370"/>
    </source>
</evidence>
<dbReference type="EMBL" id="JACPSX010000039">
    <property type="protein sequence ID" value="MBI3013904.1"/>
    <property type="molecule type" value="Genomic_DNA"/>
</dbReference>
<dbReference type="InterPro" id="IPR036291">
    <property type="entry name" value="NAD(P)-bd_dom_sf"/>
</dbReference>
<comment type="cofactor">
    <cofactor evidence="2 10">
        <name>NAD(+)</name>
        <dbReference type="ChEBI" id="CHEBI:57540"/>
    </cofactor>
</comment>
<keyword evidence="9 10" id="KW-0119">Carbohydrate metabolism</keyword>
<comment type="catalytic activity">
    <reaction evidence="1 10">
        <text>UDP-alpha-D-glucose = UDP-alpha-D-galactose</text>
        <dbReference type="Rhea" id="RHEA:22168"/>
        <dbReference type="ChEBI" id="CHEBI:58885"/>
        <dbReference type="ChEBI" id="CHEBI:66914"/>
        <dbReference type="EC" id="5.1.3.2"/>
    </reaction>
</comment>